<evidence type="ECO:0000259" key="4">
    <source>
        <dbReference type="Pfam" id="PF00294"/>
    </source>
</evidence>
<accession>A0ABV1RKE8</accession>
<dbReference type="CDD" id="cd01168">
    <property type="entry name" value="adenosine_kinase"/>
    <property type="match status" value="1"/>
</dbReference>
<dbReference type="RefSeq" id="WP_143870030.1">
    <property type="nucleotide sequence ID" value="NZ_CP041660.1"/>
</dbReference>
<dbReference type="InterPro" id="IPR029056">
    <property type="entry name" value="Ribokinase-like"/>
</dbReference>
<proteinExistence type="inferred from homology"/>
<name>A0ABV1RKE8_9ALTE</name>
<dbReference type="PANTHER" id="PTHR43320:SF3">
    <property type="entry name" value="CARBOHYDRATE KINASE PFKB DOMAIN-CONTAINING PROTEIN"/>
    <property type="match status" value="1"/>
</dbReference>
<organism evidence="5 6">
    <name type="scientific">Catenovulum sediminis</name>
    <dbReference type="NCBI Taxonomy" id="1740262"/>
    <lineage>
        <taxon>Bacteria</taxon>
        <taxon>Pseudomonadati</taxon>
        <taxon>Pseudomonadota</taxon>
        <taxon>Gammaproteobacteria</taxon>
        <taxon>Alteromonadales</taxon>
        <taxon>Alteromonadaceae</taxon>
        <taxon>Catenovulum</taxon>
    </lineage>
</organism>
<dbReference type="GO" id="GO:0016301">
    <property type="term" value="F:kinase activity"/>
    <property type="evidence" value="ECO:0007669"/>
    <property type="project" value="UniProtKB-KW"/>
</dbReference>
<reference evidence="5 6" key="1">
    <citation type="submission" date="2024-06" db="EMBL/GenBank/DDBJ databases">
        <authorList>
            <person name="Chen R.Y."/>
        </authorList>
    </citation>
    <scope>NUCLEOTIDE SEQUENCE [LARGE SCALE GENOMIC DNA]</scope>
    <source>
        <strain evidence="5 6">D2</strain>
    </source>
</reference>
<dbReference type="PROSITE" id="PS00584">
    <property type="entry name" value="PFKB_KINASES_2"/>
    <property type="match status" value="1"/>
</dbReference>
<feature type="domain" description="Carbohydrate kinase PfkB" evidence="4">
    <location>
        <begin position="60"/>
        <end position="322"/>
    </location>
</feature>
<dbReference type="EMBL" id="JBELOE010000255">
    <property type="protein sequence ID" value="MER2493190.1"/>
    <property type="molecule type" value="Genomic_DNA"/>
</dbReference>
<comment type="caution">
    <text evidence="5">The sequence shown here is derived from an EMBL/GenBank/DDBJ whole genome shotgun (WGS) entry which is preliminary data.</text>
</comment>
<evidence type="ECO:0000256" key="1">
    <source>
        <dbReference type="ARBA" id="ARBA00010688"/>
    </source>
</evidence>
<dbReference type="SUPFAM" id="SSF53613">
    <property type="entry name" value="Ribokinase-like"/>
    <property type="match status" value="1"/>
</dbReference>
<gene>
    <name evidence="5" type="ORF">ABS311_15010</name>
</gene>
<keyword evidence="3 5" id="KW-0418">Kinase</keyword>
<dbReference type="Pfam" id="PF00294">
    <property type="entry name" value="PfkB"/>
    <property type="match status" value="1"/>
</dbReference>
<evidence type="ECO:0000313" key="5">
    <source>
        <dbReference type="EMBL" id="MER2493190.1"/>
    </source>
</evidence>
<evidence type="ECO:0000313" key="6">
    <source>
        <dbReference type="Proteomes" id="UP001467690"/>
    </source>
</evidence>
<dbReference type="PANTHER" id="PTHR43320">
    <property type="entry name" value="SUGAR KINASE"/>
    <property type="match status" value="1"/>
</dbReference>
<sequence length="332" mass="35884">MYKYQVYGLGNALVDKEFEVTDDFLQQNNIEKGLMTLIEEDLHVTLLDKLTTEFGLKKRVGGGSAANSLVALAQFGGRAFLACKVGDDETGQFYVDNLKQAGVDTRIAELDVSGQTGKCMVMVTSDAERTMNTYLGITADFSEQELFLEELPQAEYLYIEGYLVTSDKARAAIIKARQAADAAGIKVAMTFSDPAMVKYFKEGVEEVLGDKPVDILFCNAEEATTFAGEADLDKAATKLLQRAKQVAITCGADGACVYTGAEKVQVAAPTITPVDSNGAGDMFAGAYLYAITQNWNIEKAALFACASAAEVVKHFGPRISKESQQELLAKFN</sequence>
<evidence type="ECO:0000256" key="2">
    <source>
        <dbReference type="ARBA" id="ARBA00022679"/>
    </source>
</evidence>
<dbReference type="InterPro" id="IPR052700">
    <property type="entry name" value="Carb_kinase_PfkB-like"/>
</dbReference>
<dbReference type="InterPro" id="IPR002173">
    <property type="entry name" value="Carboh/pur_kinase_PfkB_CS"/>
</dbReference>
<protein>
    <submittedName>
        <fullName evidence="5">Adenosine kinase</fullName>
    </submittedName>
</protein>
<keyword evidence="6" id="KW-1185">Reference proteome</keyword>
<keyword evidence="2" id="KW-0808">Transferase</keyword>
<evidence type="ECO:0000256" key="3">
    <source>
        <dbReference type="ARBA" id="ARBA00022777"/>
    </source>
</evidence>
<dbReference type="Proteomes" id="UP001467690">
    <property type="component" value="Unassembled WGS sequence"/>
</dbReference>
<dbReference type="InterPro" id="IPR011611">
    <property type="entry name" value="PfkB_dom"/>
</dbReference>
<comment type="similarity">
    <text evidence="1">Belongs to the carbohydrate kinase PfkB family.</text>
</comment>
<dbReference type="Gene3D" id="3.40.1190.20">
    <property type="match status" value="1"/>
</dbReference>